<feature type="signal peptide" evidence="4">
    <location>
        <begin position="1"/>
        <end position="29"/>
    </location>
</feature>
<dbReference type="EMBL" id="LXKA01000331">
    <property type="protein sequence ID" value="OAJ56952.1"/>
    <property type="molecule type" value="Genomic_DNA"/>
</dbReference>
<evidence type="ECO:0000313" key="5">
    <source>
        <dbReference type="EMBL" id="OAJ56952.1"/>
    </source>
</evidence>
<evidence type="ECO:0000256" key="1">
    <source>
        <dbReference type="ARBA" id="ARBA00022737"/>
    </source>
</evidence>
<reference evidence="7 8" key="1">
    <citation type="submission" date="2016-04" db="EMBL/GenBank/DDBJ databases">
        <title>Reclassification of Paraburkholderia panaciterrae (Farh et al. 2015) Dobritsa &amp; Samadpour 2016 as a later homotypic synonym of Paraburkholderia ginsengiterrae (Farh et al. 2015) Dobritsa &amp; Samadpour 2016.</title>
        <authorList>
            <person name="Dobritsa A.P."/>
            <person name="Kutumbaka K."/>
            <person name="Samadpour M."/>
        </authorList>
    </citation>
    <scope>NUCLEOTIDE SEQUENCE [LARGE SCALE GENOMIC DNA]</scope>
    <source>
        <strain evidence="5 8">DCY85</strain>
        <strain evidence="6 7">DCY85-1</strain>
    </source>
</reference>
<dbReference type="STRING" id="1462993.A6V36_32510"/>
<dbReference type="Proteomes" id="UP000077961">
    <property type="component" value="Unassembled WGS sequence"/>
</dbReference>
<gene>
    <name evidence="6" type="ORF">A6V36_32510</name>
    <name evidence="5" type="ORF">A6V37_30490</name>
</gene>
<dbReference type="PANTHER" id="PTHR45641">
    <property type="entry name" value="TETRATRICOPEPTIDE REPEAT PROTEIN (AFU_ORTHOLOGUE AFUA_6G03870)"/>
    <property type="match status" value="1"/>
</dbReference>
<dbReference type="OrthoDB" id="9049868at2"/>
<dbReference type="Gene3D" id="1.25.40.10">
    <property type="entry name" value="Tetratricopeptide repeat domain"/>
    <property type="match status" value="3"/>
</dbReference>
<dbReference type="EMBL" id="LXJZ01000182">
    <property type="protein sequence ID" value="OAJ57010.1"/>
    <property type="molecule type" value="Genomic_DNA"/>
</dbReference>
<dbReference type="InterPro" id="IPR011990">
    <property type="entry name" value="TPR-like_helical_dom_sf"/>
</dbReference>
<dbReference type="PROSITE" id="PS50005">
    <property type="entry name" value="TPR"/>
    <property type="match status" value="2"/>
</dbReference>
<dbReference type="Pfam" id="PF13374">
    <property type="entry name" value="TPR_10"/>
    <property type="match status" value="3"/>
</dbReference>
<dbReference type="SMART" id="SM00028">
    <property type="entry name" value="TPR"/>
    <property type="match status" value="8"/>
</dbReference>
<keyword evidence="1" id="KW-0677">Repeat</keyword>
<dbReference type="PROSITE" id="PS51257">
    <property type="entry name" value="PROKAR_LIPOPROTEIN"/>
    <property type="match status" value="1"/>
</dbReference>
<evidence type="ECO:0000313" key="6">
    <source>
        <dbReference type="EMBL" id="OAJ57010.1"/>
    </source>
</evidence>
<keyword evidence="2 3" id="KW-0802">TPR repeat</keyword>
<accession>A0A1A9N5K5</accession>
<sequence>MRYLPRQLTRPRSLLSALALAILSSGCFAASTPDSCSPALSEVDVISGFKIRADCGFPIQTLTHLTTGLNRVAREVGLSAAQRVSLARATNVMSTAVVAQSRRASASADVAFGHIEPLLENLAQEIKARPDTDPVAEARKWNARYGNLLRRSTIARSSDPLESQIAAALDRFDLDAASRLLTTLLAGKQDATQAFAEHCYDAAVIELLRFSPARALPCLEKAYALQPDDPDIASDLADTLQAQSELERAQAVDEALLRRYRTLAQEKPATYQPLVARTLDQLGSLYIGLQRPTEAEAAYLHALEIDWALARENPAAYGPHVAEALDHLGALYRDTQRLKDATDAYREALDIDRALAQRDSAAYTPDVATTLDDLGILYSATQRTGDAEQVYRKALEIQRALVRDNPARWRPTLAQTLNNLGNLYSATQRYPDAEHVYREALTIRRQLAHESPALYEPDMARTLGNLGVLYRATQRPGEAQRADQQALRIYRQLARTNPAAWQADEARTLNNLGVLFSRTRRPGEAEVAYREALGLYRSLSRENPNAYRQDEARTLGNLGELLSQTQRPREAMEAKREAARLLGATDTP</sequence>
<name>A0A1A9N5K5_9BURK</name>
<feature type="repeat" description="TPR" evidence="3">
    <location>
        <begin position="322"/>
        <end position="355"/>
    </location>
</feature>
<keyword evidence="4" id="KW-0732">Signal</keyword>
<dbReference type="Pfam" id="PF13181">
    <property type="entry name" value="TPR_8"/>
    <property type="match status" value="1"/>
</dbReference>
<feature type="repeat" description="TPR" evidence="3">
    <location>
        <begin position="414"/>
        <end position="447"/>
    </location>
</feature>
<evidence type="ECO:0000256" key="2">
    <source>
        <dbReference type="ARBA" id="ARBA00022803"/>
    </source>
</evidence>
<evidence type="ECO:0000313" key="8">
    <source>
        <dbReference type="Proteomes" id="UP000078116"/>
    </source>
</evidence>
<keyword evidence="7" id="KW-1185">Reference proteome</keyword>
<proteinExistence type="predicted"/>
<dbReference type="PANTHER" id="PTHR45641:SF19">
    <property type="entry name" value="NEPHROCYSTIN-3"/>
    <property type="match status" value="1"/>
</dbReference>
<dbReference type="SUPFAM" id="SSF48452">
    <property type="entry name" value="TPR-like"/>
    <property type="match status" value="3"/>
</dbReference>
<dbReference type="Pfam" id="PF13424">
    <property type="entry name" value="TPR_12"/>
    <property type="match status" value="1"/>
</dbReference>
<protein>
    <recommendedName>
        <fullName evidence="9">Tetratricopeptide repeat protein</fullName>
    </recommendedName>
</protein>
<evidence type="ECO:0008006" key="9">
    <source>
        <dbReference type="Google" id="ProtNLM"/>
    </source>
</evidence>
<evidence type="ECO:0000256" key="3">
    <source>
        <dbReference type="PROSITE-ProRule" id="PRU00339"/>
    </source>
</evidence>
<evidence type="ECO:0000256" key="4">
    <source>
        <dbReference type="SAM" id="SignalP"/>
    </source>
</evidence>
<dbReference type="Proteomes" id="UP000078116">
    <property type="component" value="Unassembled WGS sequence"/>
</dbReference>
<comment type="caution">
    <text evidence="5">The sequence shown here is derived from an EMBL/GenBank/DDBJ whole genome shotgun (WGS) entry which is preliminary data.</text>
</comment>
<organism evidence="5 8">
    <name type="scientific">Paraburkholderia ginsengiterrae</name>
    <dbReference type="NCBI Taxonomy" id="1462993"/>
    <lineage>
        <taxon>Bacteria</taxon>
        <taxon>Pseudomonadati</taxon>
        <taxon>Pseudomonadota</taxon>
        <taxon>Betaproteobacteria</taxon>
        <taxon>Burkholderiales</taxon>
        <taxon>Burkholderiaceae</taxon>
        <taxon>Paraburkholderia</taxon>
    </lineage>
</organism>
<evidence type="ECO:0000313" key="7">
    <source>
        <dbReference type="Proteomes" id="UP000077961"/>
    </source>
</evidence>
<dbReference type="InterPro" id="IPR019734">
    <property type="entry name" value="TPR_rpt"/>
</dbReference>
<dbReference type="AlphaFoldDB" id="A0A1A9N5K5"/>
<feature type="chain" id="PRO_5008393589" description="Tetratricopeptide repeat protein" evidence="4">
    <location>
        <begin position="30"/>
        <end position="588"/>
    </location>
</feature>